<comment type="caution">
    <text evidence="1">The sequence shown here is derived from an EMBL/GenBank/DDBJ whole genome shotgun (WGS) entry which is preliminary data.</text>
</comment>
<gene>
    <name evidence="1" type="ORF">FM069_08295</name>
</gene>
<dbReference type="EMBL" id="VJOY01000005">
    <property type="protein sequence ID" value="TRX75094.1"/>
    <property type="molecule type" value="Genomic_DNA"/>
</dbReference>
<dbReference type="Proteomes" id="UP000315235">
    <property type="component" value="Unassembled WGS sequence"/>
</dbReference>
<evidence type="ECO:0000313" key="2">
    <source>
        <dbReference type="Proteomes" id="UP000315235"/>
    </source>
</evidence>
<accession>A0A553H004</accession>
<organism evidence="1 2">
    <name type="scientific">Pseudomonas mangiferae</name>
    <dbReference type="NCBI Taxonomy" id="2593654"/>
    <lineage>
        <taxon>Bacteria</taxon>
        <taxon>Pseudomonadati</taxon>
        <taxon>Pseudomonadota</taxon>
        <taxon>Gammaproteobacteria</taxon>
        <taxon>Pseudomonadales</taxon>
        <taxon>Pseudomonadaceae</taxon>
        <taxon>Pseudomonas</taxon>
    </lineage>
</organism>
<dbReference type="OrthoDB" id="9057547at2"/>
<protein>
    <submittedName>
        <fullName evidence="1">Uncharacterized protein</fullName>
    </submittedName>
</protein>
<sequence>MVHGSSPCGPTTFKAAHCAAFSFLHEKPLEQSYSPNVQIQYSAGTAAGLESSVKMATIVKTDAGTWKALVRKTTHQPYGRQLSLDAAVAIDSIHLVVDDADLLAQTPILLLSRRRWSLLPGIGTAARHPQKPAHWYYGVTTSPRLDGAKPHFVGCEKMASAFFNTPRSMVT</sequence>
<reference evidence="1 2" key="1">
    <citation type="submission" date="2019-07" db="EMBL/GenBank/DDBJ databases">
        <title>Pseudomonas mangiferae sp. nov., isolated from bark of mango tree in Thailand.</title>
        <authorList>
            <person name="Srisuk N."/>
            <person name="Anurat P."/>
        </authorList>
    </citation>
    <scope>NUCLEOTIDE SEQUENCE [LARGE SCALE GENOMIC DNA]</scope>
    <source>
        <strain evidence="1 2">DMKU_BBB3-04</strain>
    </source>
</reference>
<keyword evidence="2" id="KW-1185">Reference proteome</keyword>
<name>A0A553H004_9PSED</name>
<evidence type="ECO:0000313" key="1">
    <source>
        <dbReference type="EMBL" id="TRX75094.1"/>
    </source>
</evidence>
<proteinExistence type="predicted"/>
<dbReference type="AlphaFoldDB" id="A0A553H004"/>